<reference evidence="15" key="1">
    <citation type="submission" date="2003-08" db="EMBL/GenBank/DDBJ databases">
        <authorList>
            <person name="Birren B."/>
            <person name="Nusbaum C."/>
            <person name="Abebe A."/>
            <person name="Abouelleil A."/>
            <person name="Adekoya E."/>
            <person name="Ait-zahra M."/>
            <person name="Allen N."/>
            <person name="Allen T."/>
            <person name="An P."/>
            <person name="Anderson M."/>
            <person name="Anderson S."/>
            <person name="Arachchi H."/>
            <person name="Armbruster J."/>
            <person name="Bachantsang P."/>
            <person name="Baldwin J."/>
            <person name="Barry A."/>
            <person name="Bayul T."/>
            <person name="Blitshsteyn B."/>
            <person name="Bloom T."/>
            <person name="Blye J."/>
            <person name="Boguslavskiy L."/>
            <person name="Borowsky M."/>
            <person name="Boukhgalter B."/>
            <person name="Brunache A."/>
            <person name="Butler J."/>
            <person name="Calixte N."/>
            <person name="Calvo S."/>
            <person name="Camarata J."/>
            <person name="Campo K."/>
            <person name="Chang J."/>
            <person name="Cheshatsang Y."/>
            <person name="Citroen M."/>
            <person name="Collymore A."/>
            <person name="Considine T."/>
            <person name="Cook A."/>
            <person name="Cooke P."/>
            <person name="Corum B."/>
            <person name="Cuomo C."/>
            <person name="David R."/>
            <person name="Dawoe T."/>
            <person name="Degray S."/>
            <person name="Dodge S."/>
            <person name="Dooley K."/>
            <person name="Dorje P."/>
            <person name="Dorjee K."/>
            <person name="Dorris L."/>
            <person name="Duffey N."/>
            <person name="Dupes A."/>
            <person name="Elkins T."/>
            <person name="Engels R."/>
            <person name="Erickson J."/>
            <person name="Farina A."/>
            <person name="Faro S."/>
            <person name="Ferreira P."/>
            <person name="Fischer H."/>
            <person name="Fitzgerald M."/>
            <person name="Foley K."/>
            <person name="Gage D."/>
            <person name="Galagan J."/>
            <person name="Gearin G."/>
            <person name="Gnerre S."/>
            <person name="Gnirke A."/>
            <person name="Goyette A."/>
            <person name="Graham J."/>
            <person name="Grandbois E."/>
            <person name="Gyaltsen K."/>
            <person name="Hafez N."/>
            <person name="Hagopian D."/>
            <person name="Hagos B."/>
            <person name="Hall J."/>
            <person name="Hatcher B."/>
            <person name="Heller A."/>
            <person name="Higgins H."/>
            <person name="Honan T."/>
            <person name="Horn A."/>
            <person name="Houde N."/>
            <person name="Hughes L."/>
            <person name="Hulme W."/>
            <person name="Husby E."/>
            <person name="Iliev I."/>
            <person name="Jaffe D."/>
            <person name="Jones C."/>
            <person name="Kamal M."/>
            <person name="Kamat A."/>
            <person name="Kamvysselis M."/>
            <person name="Karlsson E."/>
            <person name="Kells C."/>
            <person name="Kieu A."/>
            <person name="Kisner P."/>
            <person name="Kodira C."/>
            <person name="Kulbokas E."/>
            <person name="Labutti K."/>
            <person name="Lama D."/>
            <person name="Landers T."/>
            <person name="Leger J."/>
            <person name="Levine S."/>
            <person name="Lewis D."/>
            <person name="Lewis T."/>
            <person name="Lindblad-toh K."/>
            <person name="Liu X."/>
            <person name="Lokyitsang T."/>
            <person name="Lokyitsang Y."/>
            <person name="Lucien O."/>
            <person name="Lui A."/>
            <person name="Ma L.J."/>
            <person name="Mabbitt R."/>
            <person name="Macdonald J."/>
            <person name="Maclean C."/>
            <person name="Major J."/>
            <person name="Manning J."/>
            <person name="Marabella R."/>
            <person name="Maru K."/>
            <person name="Matthews C."/>
            <person name="Mauceli E."/>
            <person name="Mccarthy M."/>
            <person name="Mcdonough S."/>
            <person name="Mcghee T."/>
            <person name="Meldrim J."/>
            <person name="Meneus L."/>
            <person name="Mesirov J."/>
            <person name="Mihalev A."/>
            <person name="Mihova T."/>
            <person name="Mikkelsen T."/>
            <person name="Mlenga V."/>
            <person name="Moru K."/>
            <person name="Mozes J."/>
            <person name="Mulrain L."/>
            <person name="Munson G."/>
            <person name="Naylor J."/>
            <person name="Newes C."/>
            <person name="Nguyen C."/>
            <person name="Nguyen N."/>
            <person name="Nguyen T."/>
            <person name="Nicol R."/>
            <person name="Nielsen C."/>
            <person name="Nizzari M."/>
            <person name="Norbu C."/>
            <person name="Norbu N."/>
            <person name="O'donnell P."/>
            <person name="Okoawo O."/>
            <person name="O'leary S."/>
            <person name="Omotosho B."/>
            <person name="O'neill K."/>
            <person name="Osman S."/>
            <person name="Parker S."/>
            <person name="Perrin D."/>
            <person name="Phunkhang P."/>
            <person name="Piqani B."/>
            <person name="Purcell S."/>
            <person name="Rachupka T."/>
            <person name="Ramasamy U."/>
            <person name="Rameau R."/>
            <person name="Ray V."/>
            <person name="Raymond C."/>
            <person name="Retta R."/>
            <person name="Richardson S."/>
            <person name="Rise C."/>
            <person name="Rodriguez J."/>
            <person name="Rogers J."/>
            <person name="Rogov P."/>
            <person name="Rutman M."/>
            <person name="Schupbach R."/>
            <person name="Seaman C."/>
            <person name="Settipalli S."/>
            <person name="Sharpe T."/>
            <person name="Sheridan J."/>
            <person name="Sherpa N."/>
            <person name="Shi J."/>
            <person name="Smirnov S."/>
            <person name="Smith C."/>
            <person name="Sougnez C."/>
            <person name="Spencer B."/>
            <person name="Stalker J."/>
            <person name="Stange-thomann N."/>
            <person name="Stavropoulos S."/>
            <person name="Stetson K."/>
            <person name="Stone C."/>
            <person name="Stone S."/>
            <person name="Stubbs M."/>
            <person name="Talamas J."/>
            <person name="Tchuinga P."/>
            <person name="Tenzing P."/>
            <person name="Tesfaye S."/>
            <person name="Theodore J."/>
            <person name="Thoulutsang Y."/>
            <person name="Topham K."/>
            <person name="Towey S."/>
            <person name="Tsamla T."/>
            <person name="Tsomo N."/>
            <person name="Vallee D."/>
            <person name="Vassiliev H."/>
            <person name="Venkataraman V."/>
            <person name="Vinson J."/>
            <person name="Vo A."/>
            <person name="Wade C."/>
            <person name="Wang S."/>
            <person name="Wangchuk T."/>
            <person name="Wangdi T."/>
            <person name="Whittaker C."/>
            <person name="Wilkinson J."/>
            <person name="Wu Y."/>
            <person name="Wyman D."/>
            <person name="Yadav S."/>
            <person name="Yang S."/>
            <person name="Yang X."/>
            <person name="Yeager S."/>
            <person name="Yee E."/>
            <person name="Young G."/>
            <person name="Zainoun J."/>
            <person name="Zembeck L."/>
            <person name="Zimmer A."/>
            <person name="Zody M."/>
            <person name="Lander E."/>
        </authorList>
    </citation>
    <scope>NUCLEOTIDE SEQUENCE [LARGE SCALE GENOMIC DNA]</scope>
</reference>
<dbReference type="InterPro" id="IPR011059">
    <property type="entry name" value="Metal-dep_hydrolase_composite"/>
</dbReference>
<comment type="catalytic activity">
    <reaction evidence="10">
        <text>carbamoyl phosphate + L-aspartate = N-carbamoyl-L-aspartate + phosphate + H(+)</text>
        <dbReference type="Rhea" id="RHEA:20013"/>
        <dbReference type="ChEBI" id="CHEBI:15378"/>
        <dbReference type="ChEBI" id="CHEBI:29991"/>
        <dbReference type="ChEBI" id="CHEBI:32814"/>
        <dbReference type="ChEBI" id="CHEBI:43474"/>
        <dbReference type="ChEBI" id="CHEBI:58228"/>
        <dbReference type="EC" id="2.1.3.2"/>
    </reaction>
</comment>
<evidence type="ECO:0000313" key="14">
    <source>
        <dbReference type="Ensembl" id="ENSCSAVP00000007973.1"/>
    </source>
</evidence>
<dbReference type="HAMAP" id="MF_00001">
    <property type="entry name" value="Asp_carb_tr"/>
    <property type="match status" value="1"/>
</dbReference>
<dbReference type="PRINTS" id="PR00101">
    <property type="entry name" value="ATCASE"/>
</dbReference>
<evidence type="ECO:0000256" key="4">
    <source>
        <dbReference type="ARBA" id="ARBA00013008"/>
    </source>
</evidence>
<dbReference type="PROSITE" id="PS00482">
    <property type="entry name" value="DIHYDROOROTASE_1"/>
    <property type="match status" value="1"/>
</dbReference>
<evidence type="ECO:0000259" key="12">
    <source>
        <dbReference type="Pfam" id="PF01979"/>
    </source>
</evidence>
<comment type="function">
    <text evidence="9">Catalyzes the condensation of carbamoyl phosphate and aspartate to form carbamoyl aspartate and inorganic phosphate, the committed step in the de novo pyrimidine nucleotide biosynthesis pathway.</text>
</comment>
<dbReference type="GO" id="GO:0044205">
    <property type="term" value="P:'de novo' UMP biosynthetic process"/>
    <property type="evidence" value="ECO:0007669"/>
    <property type="project" value="UniProtKB-UniPathway"/>
</dbReference>
<dbReference type="EC" id="2.1.3.2" evidence="4"/>
<name>H2YRL3_CIOSA</name>
<dbReference type="PROSITE" id="PS00097">
    <property type="entry name" value="CARBAMOYLTRANSFERASE"/>
    <property type="match status" value="1"/>
</dbReference>
<dbReference type="GO" id="GO:0004070">
    <property type="term" value="F:aspartate carbamoyltransferase activity"/>
    <property type="evidence" value="ECO:0007669"/>
    <property type="project" value="UniProtKB-EC"/>
</dbReference>
<dbReference type="InterPro" id="IPR036901">
    <property type="entry name" value="Asp/Orn_carbamoylTrfase_sf"/>
</dbReference>
<evidence type="ECO:0000256" key="9">
    <source>
        <dbReference type="ARBA" id="ARBA00043884"/>
    </source>
</evidence>
<evidence type="ECO:0000256" key="5">
    <source>
        <dbReference type="ARBA" id="ARBA00022679"/>
    </source>
</evidence>
<dbReference type="InterPro" id="IPR002195">
    <property type="entry name" value="Dihydroorotase_CS"/>
</dbReference>
<dbReference type="Pfam" id="PF02729">
    <property type="entry name" value="OTCace_N"/>
    <property type="match status" value="1"/>
</dbReference>
<accession>H2YRL3</accession>
<dbReference type="GeneTree" id="ENSGT00940000157241"/>
<dbReference type="NCBIfam" id="TIGR00670">
    <property type="entry name" value="asp_carb_tr"/>
    <property type="match status" value="1"/>
</dbReference>
<dbReference type="PANTHER" id="PTHR45753:SF6">
    <property type="entry name" value="ASPARTATE CARBAMOYLTRANSFERASE"/>
    <property type="match status" value="1"/>
</dbReference>
<dbReference type="SUPFAM" id="SSF51338">
    <property type="entry name" value="Composite domain of metallo-dependent hydrolases"/>
    <property type="match status" value="1"/>
</dbReference>
<feature type="domain" description="Amidohydrolase-related" evidence="12">
    <location>
        <begin position="82"/>
        <end position="356"/>
    </location>
</feature>
<dbReference type="InterPro" id="IPR002082">
    <property type="entry name" value="Asp_carbamoyltransf"/>
</dbReference>
<feature type="domain" description="Aspartate/ornithine carbamoyltransferase Asp/Orn-binding" evidence="11">
    <location>
        <begin position="646"/>
        <end position="795"/>
    </location>
</feature>
<dbReference type="UniPathway" id="UPA00070">
    <property type="reaction ID" value="UER00116"/>
</dbReference>
<dbReference type="HOGENOM" id="CLU_327666_0_0_1"/>
<dbReference type="InterPro" id="IPR006132">
    <property type="entry name" value="Asp/Orn_carbamoyltranf_P-bd"/>
</dbReference>
<dbReference type="NCBIfam" id="NF002032">
    <property type="entry name" value="PRK00856.1"/>
    <property type="match status" value="1"/>
</dbReference>
<protein>
    <recommendedName>
        <fullName evidence="4">aspartate carbamoyltransferase</fullName>
        <ecNumber evidence="4">2.1.3.2</ecNumber>
    </recommendedName>
</protein>
<dbReference type="STRING" id="51511.ENSCSAVP00000007973"/>
<dbReference type="Ensembl" id="ENSCSAVT00000008079.1">
    <property type="protein sequence ID" value="ENSCSAVP00000007973.1"/>
    <property type="gene ID" value="ENSCSAVG00000004756.1"/>
</dbReference>
<dbReference type="Pfam" id="PF01979">
    <property type="entry name" value="Amidohydro_1"/>
    <property type="match status" value="1"/>
</dbReference>
<dbReference type="GO" id="GO:0016597">
    <property type="term" value="F:amino acid binding"/>
    <property type="evidence" value="ECO:0007669"/>
    <property type="project" value="InterPro"/>
</dbReference>
<dbReference type="InterPro" id="IPR032466">
    <property type="entry name" value="Metal_Hydrolase"/>
</dbReference>
<dbReference type="FunFam" id="3.20.20.140:FF:000036">
    <property type="entry name" value="Carbamoyl-phosphate synthase large chain"/>
    <property type="match status" value="1"/>
</dbReference>
<dbReference type="Gene3D" id="3.40.50.1380">
    <property type="entry name" value="Methylglyoxal synthase-like domain"/>
    <property type="match status" value="1"/>
</dbReference>
<keyword evidence="8" id="KW-0665">Pyrimidine biosynthesis</keyword>
<dbReference type="Gene3D" id="3.20.20.140">
    <property type="entry name" value="Metal-dependent hydrolases"/>
    <property type="match status" value="1"/>
</dbReference>
<dbReference type="PROSITE" id="PS00483">
    <property type="entry name" value="DIHYDROOROTASE_2"/>
    <property type="match status" value="1"/>
</dbReference>
<dbReference type="Gene3D" id="3.40.50.1370">
    <property type="entry name" value="Aspartate/ornithine carbamoyltransferase"/>
    <property type="match status" value="2"/>
</dbReference>
<reference evidence="14" key="2">
    <citation type="submission" date="2025-08" db="UniProtKB">
        <authorList>
            <consortium name="Ensembl"/>
        </authorList>
    </citation>
    <scope>IDENTIFICATION</scope>
</reference>
<evidence type="ECO:0000256" key="1">
    <source>
        <dbReference type="ARBA" id="ARBA00001947"/>
    </source>
</evidence>
<keyword evidence="5" id="KW-0808">Transferase</keyword>
<dbReference type="GO" id="GO:0006520">
    <property type="term" value="P:amino acid metabolic process"/>
    <property type="evidence" value="ECO:0007669"/>
    <property type="project" value="InterPro"/>
</dbReference>
<dbReference type="FunFam" id="3.40.50.1370:FF:000002">
    <property type="entry name" value="Aspartate carbamoyltransferase 2"/>
    <property type="match status" value="1"/>
</dbReference>
<dbReference type="GO" id="GO:0016812">
    <property type="term" value="F:hydrolase activity, acting on carbon-nitrogen (but not peptide) bonds, in cyclic amides"/>
    <property type="evidence" value="ECO:0007669"/>
    <property type="project" value="InterPro"/>
</dbReference>
<dbReference type="SUPFAM" id="SSF51556">
    <property type="entry name" value="Metallo-dependent hydrolases"/>
    <property type="match status" value="1"/>
</dbReference>
<dbReference type="InterPro" id="IPR006680">
    <property type="entry name" value="Amidohydro-rel"/>
</dbReference>
<evidence type="ECO:0000256" key="7">
    <source>
        <dbReference type="ARBA" id="ARBA00022801"/>
    </source>
</evidence>
<comment type="cofactor">
    <cofactor evidence="1">
        <name>Zn(2+)</name>
        <dbReference type="ChEBI" id="CHEBI:29105"/>
    </cofactor>
</comment>
<evidence type="ECO:0000313" key="15">
    <source>
        <dbReference type="Proteomes" id="UP000007875"/>
    </source>
</evidence>
<evidence type="ECO:0000256" key="6">
    <source>
        <dbReference type="ARBA" id="ARBA00022723"/>
    </source>
</evidence>
<keyword evidence="15" id="KW-1185">Reference proteome</keyword>
<dbReference type="FunFam" id="3.40.50.1370:FF:000005">
    <property type="entry name" value="CAD protein-like isoform X1"/>
    <property type="match status" value="1"/>
</dbReference>
<evidence type="ECO:0000256" key="3">
    <source>
        <dbReference type="ARBA" id="ARBA00008896"/>
    </source>
</evidence>
<dbReference type="Pfam" id="PF00185">
    <property type="entry name" value="OTCace"/>
    <property type="match status" value="1"/>
</dbReference>
<dbReference type="GO" id="GO:0006207">
    <property type="term" value="P:'de novo' pyrimidine nucleobase biosynthetic process"/>
    <property type="evidence" value="ECO:0007669"/>
    <property type="project" value="InterPro"/>
</dbReference>
<sequence length="800" mass="87600">SSQHSIEDYLKNNIFGLVINLPMRSGGGSGSTSTATRGHIFRRLAIELSVPLITDVKCAKLFRESPKLHPHIDCISSSSLIKLPGLIDVHVHVREPGATHKEDWDSCTSAALAGGITTILAMPNTQPPLTSDINYSITHELASSKARCDFGLFAGASSFNATKVPAISSKVAGLKMYLNDTFTTLKLNDVTVWMEHFENWPKHVPICVHAEQQTVAAVLWLAESYKRSVHFCHILLIRAAKDRGLPITCEVAPHHLFLTAEHKNPLGQNFNKVCPSLATQSDQDALWENMDIIDCFATDHAPHTIEEKSSGKVPPGLPGLETMLPLLLTAVTQGRLTIQDIVLRLHTNPCKIFGIPPKPDHETYIEVDMKETWVIPQHGFTKCGWNPFAGRSVTGRVTCVFLRGEVAYIDGKVLVEPGFGQDVFNKVAPMDEGEGGVSLSDGLGFPPPVTRYPGLPVPFPPSAGETPKMAGLMSKPGASGGSGDQMLSRDEHGLVGKHVISVGSLTREHLHFLFNAAHAMRGAVKRERLLDHVLKGKVLATVFNEASTRTICSFQAAMHRLGGSVLSIDERSSSSKKGETLADSVRVLSGYSDVIVLRHPQPGMVAAASKHSRCPLISGGDGDGEHPTQALLDVFTIREELGTVNGMTVTMVGDLKHGRTVHSLAKLLTLYRVNLRYVAPDDLSMPQSVMDYVARGGIPQTTFTSIEEAIADTDVLYMTRWQKERYQTTDQFDDLITSNYTLTPHMMTRAKQRMVVMHPLPRNHEIEVSVDSDPRAAYFRQAENGMFLRMALLCMVLGKC</sequence>
<dbReference type="InParanoid" id="H2YRL3"/>
<comment type="pathway">
    <text evidence="2">Pyrimidine metabolism; UMP biosynthesis via de novo pathway; (S)-dihydroorotate from bicarbonate: step 2/3.</text>
</comment>
<evidence type="ECO:0000259" key="13">
    <source>
        <dbReference type="Pfam" id="PF02729"/>
    </source>
</evidence>
<evidence type="ECO:0000256" key="8">
    <source>
        <dbReference type="ARBA" id="ARBA00022975"/>
    </source>
</evidence>
<evidence type="ECO:0000256" key="2">
    <source>
        <dbReference type="ARBA" id="ARBA00004852"/>
    </source>
</evidence>
<dbReference type="SUPFAM" id="SSF53671">
    <property type="entry name" value="Aspartate/ornithine carbamoyltransferase"/>
    <property type="match status" value="1"/>
</dbReference>
<dbReference type="InterPro" id="IPR006131">
    <property type="entry name" value="Asp_carbamoyltransf_Asp/Orn-bd"/>
</dbReference>
<dbReference type="InterPro" id="IPR006130">
    <property type="entry name" value="Asp/Orn_carbamoylTrfase"/>
</dbReference>
<comment type="similarity">
    <text evidence="3">Belongs to the aspartate/ornithine carbamoyltransferase superfamily. ATCase family.</text>
</comment>
<proteinExistence type="inferred from homology"/>
<keyword evidence="7" id="KW-0378">Hydrolase</keyword>
<dbReference type="GO" id="GO:0046872">
    <property type="term" value="F:metal ion binding"/>
    <property type="evidence" value="ECO:0007669"/>
    <property type="project" value="UniProtKB-KW"/>
</dbReference>
<dbReference type="PANTHER" id="PTHR45753">
    <property type="entry name" value="ORNITHINE CARBAMOYLTRANSFERASE, MITOCHONDRIAL"/>
    <property type="match status" value="1"/>
</dbReference>
<dbReference type="eggNOG" id="KOG0370">
    <property type="taxonomic scope" value="Eukaryota"/>
</dbReference>
<feature type="domain" description="Aspartate/ornithine carbamoyltransferase carbamoyl-P binding" evidence="13">
    <location>
        <begin position="497"/>
        <end position="639"/>
    </location>
</feature>
<evidence type="ECO:0000259" key="11">
    <source>
        <dbReference type="Pfam" id="PF00185"/>
    </source>
</evidence>
<dbReference type="AlphaFoldDB" id="H2YRL3"/>
<organism evidence="14 15">
    <name type="scientific">Ciona savignyi</name>
    <name type="common">Pacific transparent sea squirt</name>
    <dbReference type="NCBI Taxonomy" id="51511"/>
    <lineage>
        <taxon>Eukaryota</taxon>
        <taxon>Metazoa</taxon>
        <taxon>Chordata</taxon>
        <taxon>Tunicata</taxon>
        <taxon>Ascidiacea</taxon>
        <taxon>Phlebobranchia</taxon>
        <taxon>Cionidae</taxon>
        <taxon>Ciona</taxon>
    </lineage>
</organism>
<reference evidence="14" key="3">
    <citation type="submission" date="2025-09" db="UniProtKB">
        <authorList>
            <consortium name="Ensembl"/>
        </authorList>
    </citation>
    <scope>IDENTIFICATION</scope>
</reference>
<dbReference type="PRINTS" id="PR00100">
    <property type="entry name" value="AOTCASE"/>
</dbReference>
<keyword evidence="6" id="KW-0479">Metal-binding</keyword>
<dbReference type="OMA" id="WEHLEYI"/>
<dbReference type="InterPro" id="IPR036914">
    <property type="entry name" value="MGS-like_dom_sf"/>
</dbReference>
<evidence type="ECO:0000256" key="10">
    <source>
        <dbReference type="ARBA" id="ARBA00048859"/>
    </source>
</evidence>
<dbReference type="Proteomes" id="UP000007875">
    <property type="component" value="Unassembled WGS sequence"/>
</dbReference>